<keyword evidence="2" id="KW-0175">Coiled coil</keyword>
<evidence type="ECO:0000256" key="1">
    <source>
        <dbReference type="ARBA" id="ARBA00022490"/>
    </source>
</evidence>
<dbReference type="CDD" id="cd15466">
    <property type="entry name" value="CLU-central"/>
    <property type="match status" value="1"/>
</dbReference>
<feature type="non-terminal residue" evidence="5">
    <location>
        <position position="1"/>
    </location>
</feature>
<dbReference type="Pfam" id="PF12807">
    <property type="entry name" value="eIF3_p135"/>
    <property type="match status" value="1"/>
</dbReference>
<reference evidence="6" key="1">
    <citation type="journal article" date="2023" name="Commun. Biol.">
        <title>Genome analysis of Parmales, the sister group of diatoms, reveals the evolutionary specialization of diatoms from phago-mixotrophs to photoautotrophs.</title>
        <authorList>
            <person name="Ban H."/>
            <person name="Sato S."/>
            <person name="Yoshikawa S."/>
            <person name="Yamada K."/>
            <person name="Nakamura Y."/>
            <person name="Ichinomiya M."/>
            <person name="Sato N."/>
            <person name="Blanc-Mathieu R."/>
            <person name="Endo H."/>
            <person name="Kuwata A."/>
            <person name="Ogata H."/>
        </authorList>
    </citation>
    <scope>NUCLEOTIDE SEQUENCE [LARGE SCALE GENOMIC DNA]</scope>
</reference>
<evidence type="ECO:0000313" key="5">
    <source>
        <dbReference type="EMBL" id="GMH78174.1"/>
    </source>
</evidence>
<name>A0A9W7B1D3_9STRA</name>
<protein>
    <recommendedName>
        <fullName evidence="4">Clu domain-containing protein</fullName>
    </recommendedName>
</protein>
<feature type="non-terminal residue" evidence="5">
    <location>
        <position position="1194"/>
    </location>
</feature>
<dbReference type="InterPro" id="IPR025697">
    <property type="entry name" value="CLU_dom"/>
</dbReference>
<dbReference type="Proteomes" id="UP001162640">
    <property type="component" value="Unassembled WGS sequence"/>
</dbReference>
<accession>A0A9W7B1D3</accession>
<dbReference type="EMBL" id="BLQM01000245">
    <property type="protein sequence ID" value="GMH78174.1"/>
    <property type="molecule type" value="Genomic_DNA"/>
</dbReference>
<dbReference type="AlphaFoldDB" id="A0A9W7B1D3"/>
<proteinExistence type="predicted"/>
<sequence length="1194" mass="132389">MSTSETTTTTVPTAHEPPASMPMVDLKIVSVSGAVAFLKETPLGEAAANVLSGVLPLVQGFAEYTNVELLTEAGVVLSPYSLLSEYDFVEGSEVTLTLKPIPYSVTASKNHVQRLLQLLKSPPTFCDIGVESKEEPTSPQPSSTASTKNINNPTSVDSTKSFFTAPVGLCFSALPALPSVPSLTPSLSLLSKTTVTQKLQSLSQKDTLRGVLNLWTIKTHGATTSVVSTVSGYKLESSSKTYDTILSLLLSENSKFSNTWNTTLDLLKLPSRQANYLQTLSQIYKEPNLMFGKEFEIKEDLSLLVQGRTWSRDISDVRKMKSESVTERSSKLQTQIKIQTDFTYTCVQILKSIISGFLQPLNPGASDSECVYLSNDILVSHPSIPSSYSVHSSSEATSKMLKKEVTYQPLLAPLSTTNLMLEYLGVKYCFIVLVPGVMSGSDFLRVGRLEAAYESKEVDGIVKEIFESLGMKSSKMLKEEGKEEEVDVIMPVEAKAVRGDNGEYYILECGRLTGLDNLWLNEMKDYTSPTKKEKEKNYVRQDFPELDSMRVYRYELDNLYGNYQRLQIRDSVFEKLRGKVAELEQTVKKEVREEIEKIKPTEVEKEDEKTAKEIEEIDKAFNEVSEKVAKKYEGKREEYVKEAEEEQKTMLESLEKVSSNINVGYNLPGMPDDDFDTKKSDFLKLQIEKLTVNVLNTSSYPGSGVELCDSFHEQGINLRYLGYVADRSYQEHMKEQAGLVRNKRIPVSWLQMLEVEMISRATSRVLKKLLGEIENKLAIVAEVFNAVMCDREETVSEVERRGGDGGDECKGFGEIWENIKSEVGRRFRYNLKFLPNNALALALLTRMCELNGVKIVHANYAFTSKVKFAYSCNYPLAALDIVSIDCLVRGGSKASNIGFGWGGDENTNHAVSVPAADRSYSIAVNTFVQNGDVRVGLEAANMAAELYAEVCGIGHRKVTECVDLISRIMLRCGEVGESRRHQLKVMAGYVGQGVTGYKIRDAHKFSGEAAMHDGQTEVAVGHFETAAAIYEINCGPDHPEIGQIAAVISTIYEKSAEKKPAHLALAMLWIQKAIDAKHPGLTERLEYVRTLARLHSMKGEHDKATELCKSIVNSLQRFYQPESALVKNAMEDVKKYIRLRIENSLAEATEAVDLESSVGGGGEDAKKKKKKKKKPKKKRGIFVLGVGVKGGLGG</sequence>
<dbReference type="PANTHER" id="PTHR12601:SF6">
    <property type="entry name" value="CLUSTERED MITOCHONDRIA PROTEIN HOMOLOG"/>
    <property type="match status" value="1"/>
</dbReference>
<dbReference type="InterPro" id="IPR011990">
    <property type="entry name" value="TPR-like_helical_dom_sf"/>
</dbReference>
<feature type="domain" description="Clu" evidence="4">
    <location>
        <begin position="282"/>
        <end position="520"/>
    </location>
</feature>
<evidence type="ECO:0000313" key="6">
    <source>
        <dbReference type="Proteomes" id="UP001162640"/>
    </source>
</evidence>
<dbReference type="PROSITE" id="PS51823">
    <property type="entry name" value="CLU"/>
    <property type="match status" value="1"/>
</dbReference>
<dbReference type="PANTHER" id="PTHR12601">
    <property type="entry name" value="EUKARYOTIC TRANSLATION INITIATION FACTOR 3 SUBUNIT EIF-3"/>
    <property type="match status" value="1"/>
</dbReference>
<gene>
    <name evidence="5" type="ORF">TL16_g07700</name>
</gene>
<evidence type="ECO:0000256" key="2">
    <source>
        <dbReference type="SAM" id="Coils"/>
    </source>
</evidence>
<dbReference type="GO" id="GO:0005737">
    <property type="term" value="C:cytoplasm"/>
    <property type="evidence" value="ECO:0007669"/>
    <property type="project" value="TreeGrafter"/>
</dbReference>
<feature type="region of interest" description="Disordered" evidence="3">
    <location>
        <begin position="1156"/>
        <end position="1178"/>
    </location>
</feature>
<dbReference type="InterPro" id="IPR027523">
    <property type="entry name" value="CLU_prot"/>
</dbReference>
<comment type="caution">
    <text evidence="5">The sequence shown here is derived from an EMBL/GenBank/DDBJ whole genome shotgun (WGS) entry which is preliminary data.</text>
</comment>
<feature type="region of interest" description="Disordered" evidence="3">
    <location>
        <begin position="129"/>
        <end position="152"/>
    </location>
</feature>
<dbReference type="InterPro" id="IPR033646">
    <property type="entry name" value="CLU-central"/>
</dbReference>
<dbReference type="Gene3D" id="1.25.40.10">
    <property type="entry name" value="Tetratricopeptide repeat domain"/>
    <property type="match status" value="1"/>
</dbReference>
<feature type="coiled-coil region" evidence="2">
    <location>
        <begin position="629"/>
        <end position="660"/>
    </location>
</feature>
<keyword evidence="1" id="KW-0963">Cytoplasm</keyword>
<evidence type="ECO:0000259" key="4">
    <source>
        <dbReference type="PROSITE" id="PS51823"/>
    </source>
</evidence>
<organism evidence="5 6">
    <name type="scientific">Triparma laevis f. inornata</name>
    <dbReference type="NCBI Taxonomy" id="1714386"/>
    <lineage>
        <taxon>Eukaryota</taxon>
        <taxon>Sar</taxon>
        <taxon>Stramenopiles</taxon>
        <taxon>Ochrophyta</taxon>
        <taxon>Bolidophyceae</taxon>
        <taxon>Parmales</taxon>
        <taxon>Triparmaceae</taxon>
        <taxon>Triparma</taxon>
    </lineage>
</organism>
<dbReference type="Pfam" id="PF13236">
    <property type="entry name" value="CLU"/>
    <property type="match status" value="1"/>
</dbReference>
<feature type="compositionally biased region" description="Basic residues" evidence="3">
    <location>
        <begin position="1167"/>
        <end position="1178"/>
    </location>
</feature>
<evidence type="ECO:0000256" key="3">
    <source>
        <dbReference type="SAM" id="MobiDB-lite"/>
    </source>
</evidence>